<dbReference type="PANTHER" id="PTHR12318:SF0">
    <property type="entry name" value="ACYL-COENZYME A DIPHOSPHATASE NUDT19"/>
    <property type="match status" value="1"/>
</dbReference>
<evidence type="ECO:0000256" key="6">
    <source>
        <dbReference type="ARBA" id="ARBA00023211"/>
    </source>
</evidence>
<evidence type="ECO:0000256" key="3">
    <source>
        <dbReference type="ARBA" id="ARBA00022723"/>
    </source>
</evidence>
<dbReference type="GO" id="GO:0005739">
    <property type="term" value="C:mitochondrion"/>
    <property type="evidence" value="ECO:0007669"/>
    <property type="project" value="TreeGrafter"/>
</dbReference>
<dbReference type="GeneID" id="9519501"/>
<keyword evidence="3" id="KW-0479">Metal-binding</keyword>
<dbReference type="STRING" id="663331.D4AVR9"/>
<reference evidence="8" key="1">
    <citation type="journal article" date="2011" name="Genome Biol.">
        <title>Comparative and functional genomics provide insights into the pathogenicity of dermatophytic fungi.</title>
        <authorList>
            <person name="Burmester A."/>
            <person name="Shelest E."/>
            <person name="Gloeckner G."/>
            <person name="Heddergott C."/>
            <person name="Schindler S."/>
            <person name="Staib P."/>
            <person name="Heidel A."/>
            <person name="Felder M."/>
            <person name="Petzold A."/>
            <person name="Szafranski K."/>
            <person name="Feuermann M."/>
            <person name="Pedruzzi I."/>
            <person name="Priebe S."/>
            <person name="Groth M."/>
            <person name="Winkler R."/>
            <person name="Li W."/>
            <person name="Kniemeyer O."/>
            <person name="Schroeckh V."/>
            <person name="Hertweck C."/>
            <person name="Hube B."/>
            <person name="White T.C."/>
            <person name="Platzer M."/>
            <person name="Guthke R."/>
            <person name="Heitman J."/>
            <person name="Woestemeyer J."/>
            <person name="Zipfel P.F."/>
            <person name="Monod M."/>
            <person name="Brakhage A.A."/>
        </authorList>
    </citation>
    <scope>NUCLEOTIDE SEQUENCE [LARGE SCALE GENOMIC DNA]</scope>
    <source>
        <strain evidence="8">ATCC MYA-4681 / CBS 112371</strain>
    </source>
</reference>
<dbReference type="OMA" id="IIMFPPQ"/>
<dbReference type="Proteomes" id="UP000008866">
    <property type="component" value="Unassembled WGS sequence"/>
</dbReference>
<dbReference type="Gene3D" id="3.90.79.10">
    <property type="entry name" value="Nucleoside Triphosphate Pyrophosphohydrolase"/>
    <property type="match status" value="2"/>
</dbReference>
<name>D4AVR9_ARTBC</name>
<sequence length="215" mass="24373">MFEESGILLAKNKSTGQLVKLSPTEREEGRHAIHRNEITFDQWLKRVDADSEADTGLSSEEFQAPTSDGGLEITEAQFLPASEWLRRAKMDEIIMFPPQVLLLSFVAQFLERAGERTPIPAAESYKRREELIKFIHSGNPAWSHKFISPRPLGSMPDGRLIMDLNYPGQELEGTGKRGDPERVILVKFKKEGPRGVEVRWLSEVKPHLQDHNSSL</sequence>
<keyword evidence="8" id="KW-1185">Reference proteome</keyword>
<dbReference type="KEGG" id="abe:ARB_00283"/>
<gene>
    <name evidence="7" type="ORF">ARB_00283</name>
</gene>
<dbReference type="HOGENOM" id="CLU_018689_0_0_1"/>
<evidence type="ECO:0000256" key="4">
    <source>
        <dbReference type="ARBA" id="ARBA00022801"/>
    </source>
</evidence>
<accession>D4AVR9</accession>
<evidence type="ECO:0000313" key="8">
    <source>
        <dbReference type="Proteomes" id="UP000008866"/>
    </source>
</evidence>
<dbReference type="PANTHER" id="PTHR12318">
    <property type="entry name" value="TESTOSTERONE-REGULATED PROTEIN RP2"/>
    <property type="match status" value="1"/>
</dbReference>
<dbReference type="InterPro" id="IPR039121">
    <property type="entry name" value="NUDT19"/>
</dbReference>
<keyword evidence="5" id="KW-0460">Magnesium</keyword>
<proteinExistence type="predicted"/>
<comment type="cofactor">
    <cofactor evidence="2">
        <name>Mg(2+)</name>
        <dbReference type="ChEBI" id="CHEBI:18420"/>
    </cofactor>
</comment>
<protein>
    <submittedName>
        <fullName evidence="7">NUDIX family hydrolase, putative</fullName>
    </submittedName>
</protein>
<dbReference type="eggNOG" id="KOG3904">
    <property type="taxonomic scope" value="Eukaryota"/>
</dbReference>
<evidence type="ECO:0000256" key="5">
    <source>
        <dbReference type="ARBA" id="ARBA00022842"/>
    </source>
</evidence>
<evidence type="ECO:0000256" key="2">
    <source>
        <dbReference type="ARBA" id="ARBA00001946"/>
    </source>
</evidence>
<comment type="caution">
    <text evidence="7">The sequence shown here is derived from an EMBL/GenBank/DDBJ whole genome shotgun (WGS) entry which is preliminary data.</text>
</comment>
<keyword evidence="6" id="KW-0464">Manganese</keyword>
<dbReference type="AlphaFoldDB" id="D4AVR9"/>
<dbReference type="GO" id="GO:0016818">
    <property type="term" value="F:hydrolase activity, acting on acid anhydrides, in phosphorus-containing anhydrides"/>
    <property type="evidence" value="ECO:0007669"/>
    <property type="project" value="InterPro"/>
</dbReference>
<keyword evidence="4 7" id="KW-0378">Hydrolase</keyword>
<dbReference type="EMBL" id="ABSU01000013">
    <property type="protein sequence ID" value="EFE32825.1"/>
    <property type="molecule type" value="Genomic_DNA"/>
</dbReference>
<comment type="cofactor">
    <cofactor evidence="1">
        <name>Mn(2+)</name>
        <dbReference type="ChEBI" id="CHEBI:29035"/>
    </cofactor>
</comment>
<organism evidence="7 8">
    <name type="scientific">Arthroderma benhamiae (strain ATCC MYA-4681 / CBS 112371)</name>
    <name type="common">Trichophyton mentagrophytes</name>
    <dbReference type="NCBI Taxonomy" id="663331"/>
    <lineage>
        <taxon>Eukaryota</taxon>
        <taxon>Fungi</taxon>
        <taxon>Dikarya</taxon>
        <taxon>Ascomycota</taxon>
        <taxon>Pezizomycotina</taxon>
        <taxon>Eurotiomycetes</taxon>
        <taxon>Eurotiomycetidae</taxon>
        <taxon>Onygenales</taxon>
        <taxon>Arthrodermataceae</taxon>
        <taxon>Trichophyton</taxon>
    </lineage>
</organism>
<evidence type="ECO:0000313" key="7">
    <source>
        <dbReference type="EMBL" id="EFE32825.1"/>
    </source>
</evidence>
<evidence type="ECO:0000256" key="1">
    <source>
        <dbReference type="ARBA" id="ARBA00001936"/>
    </source>
</evidence>
<dbReference type="GO" id="GO:0046872">
    <property type="term" value="F:metal ion binding"/>
    <property type="evidence" value="ECO:0007669"/>
    <property type="project" value="UniProtKB-KW"/>
</dbReference>
<dbReference type="RefSeq" id="XP_003013465.1">
    <property type="nucleotide sequence ID" value="XM_003013419.1"/>
</dbReference>